<evidence type="ECO:0000313" key="2">
    <source>
        <dbReference type="Proteomes" id="UP000460298"/>
    </source>
</evidence>
<accession>A0A833LWJ7</accession>
<proteinExistence type="predicted"/>
<gene>
    <name evidence="1" type="ORF">F9K24_20000</name>
</gene>
<organism evidence="1 2">
    <name type="scientific">Leptonema illini</name>
    <dbReference type="NCBI Taxonomy" id="183"/>
    <lineage>
        <taxon>Bacteria</taxon>
        <taxon>Pseudomonadati</taxon>
        <taxon>Spirochaetota</taxon>
        <taxon>Spirochaetia</taxon>
        <taxon>Leptospirales</taxon>
        <taxon>Leptospiraceae</taxon>
        <taxon>Leptonema</taxon>
    </lineage>
</organism>
<sequence length="83" mass="9265">MPAYVCSHVFKAESPVMLVVHLDGDWQFLCGQEHPDETVPVVVGVAHLLKADGSLVELADLPEGWEAERTGIEQPWKRRTVEN</sequence>
<dbReference type="EMBL" id="WBUI01000032">
    <property type="protein sequence ID" value="KAB2929390.1"/>
    <property type="molecule type" value="Genomic_DNA"/>
</dbReference>
<dbReference type="Proteomes" id="UP000460298">
    <property type="component" value="Unassembled WGS sequence"/>
</dbReference>
<evidence type="ECO:0000313" key="1">
    <source>
        <dbReference type="EMBL" id="KAB2929390.1"/>
    </source>
</evidence>
<evidence type="ECO:0008006" key="3">
    <source>
        <dbReference type="Google" id="ProtNLM"/>
    </source>
</evidence>
<reference evidence="1 2" key="1">
    <citation type="submission" date="2019-10" db="EMBL/GenBank/DDBJ databases">
        <title>Extracellular Electron Transfer in a Candidatus Methanoperedens spp. Enrichment Culture.</title>
        <authorList>
            <person name="Berger S."/>
            <person name="Rangel Shaw D."/>
            <person name="Berben T."/>
            <person name="In 'T Zandt M."/>
            <person name="Frank J."/>
            <person name="Reimann J."/>
            <person name="Jetten M.S.M."/>
            <person name="Welte C.U."/>
        </authorList>
    </citation>
    <scope>NUCLEOTIDE SEQUENCE [LARGE SCALE GENOMIC DNA]</scope>
    <source>
        <strain evidence="1">SB12</strain>
    </source>
</reference>
<dbReference type="AlphaFoldDB" id="A0A833LWJ7"/>
<protein>
    <recommendedName>
        <fullName evidence="3">DUF2185 domain-containing protein</fullName>
    </recommendedName>
</protein>
<name>A0A833LWJ7_9LEPT</name>
<comment type="caution">
    <text evidence="1">The sequence shown here is derived from an EMBL/GenBank/DDBJ whole genome shotgun (WGS) entry which is preliminary data.</text>
</comment>